<proteinExistence type="predicted"/>
<dbReference type="InterPro" id="IPR056782">
    <property type="entry name" value="HAD_PNKP"/>
</dbReference>
<dbReference type="Pfam" id="PF25109">
    <property type="entry name" value="HAD_PNKP"/>
    <property type="match status" value="1"/>
</dbReference>
<comment type="caution">
    <text evidence="2">The sequence shown here is derived from an EMBL/GenBank/DDBJ whole genome shotgun (WGS) entry which is preliminary data.</text>
</comment>
<evidence type="ECO:0000313" key="2">
    <source>
        <dbReference type="EMBL" id="MCP2260731.1"/>
    </source>
</evidence>
<dbReference type="SUPFAM" id="SSF56784">
    <property type="entry name" value="HAD-like"/>
    <property type="match status" value="1"/>
</dbReference>
<name>A0ABT1HZ06_STRSD</name>
<dbReference type="InterPro" id="IPR023214">
    <property type="entry name" value="HAD_sf"/>
</dbReference>
<gene>
    <name evidence="2" type="ORF">LX15_004451</name>
</gene>
<feature type="domain" description="Polynucleotide kinase PNKP phosphatase" evidence="1">
    <location>
        <begin position="18"/>
        <end position="151"/>
    </location>
</feature>
<accession>A0ABT1HZ06</accession>
<dbReference type="Gene3D" id="3.40.50.1000">
    <property type="entry name" value="HAD superfamily/HAD-like"/>
    <property type="match status" value="1"/>
</dbReference>
<dbReference type="RefSeq" id="WP_253671578.1">
    <property type="nucleotide sequence ID" value="NZ_JAMTCP010000030.1"/>
</dbReference>
<protein>
    <recommendedName>
        <fullName evidence="1">Polynucleotide kinase PNKP phosphatase domain-containing protein</fullName>
    </recommendedName>
</protein>
<keyword evidence="3" id="KW-1185">Reference proteome</keyword>
<reference evidence="2 3" key="1">
    <citation type="submission" date="2022-06" db="EMBL/GenBank/DDBJ databases">
        <title>Genomic Encyclopedia of Archaeal and Bacterial Type Strains, Phase II (KMG-II): from individual species to whole genera.</title>
        <authorList>
            <person name="Goeker M."/>
        </authorList>
    </citation>
    <scope>NUCLEOTIDE SEQUENCE [LARGE SCALE GENOMIC DNA]</scope>
    <source>
        <strain evidence="2 3">DSM 40477</strain>
    </source>
</reference>
<organism evidence="2 3">
    <name type="scientific">Streptoalloteichus tenebrarius (strain ATCC 17920 / DSM 40477 / JCM 4838 / CBS 697.72 / NBRC 16177 / NCIMB 11028 / NRRL B-12390 / A12253. 1 / ISP 5477)</name>
    <name type="common">Streptomyces tenebrarius</name>
    <dbReference type="NCBI Taxonomy" id="1933"/>
    <lineage>
        <taxon>Bacteria</taxon>
        <taxon>Bacillati</taxon>
        <taxon>Actinomycetota</taxon>
        <taxon>Actinomycetes</taxon>
        <taxon>Pseudonocardiales</taxon>
        <taxon>Pseudonocardiaceae</taxon>
        <taxon>Streptoalloteichus</taxon>
    </lineage>
</organism>
<dbReference type="Proteomes" id="UP001205311">
    <property type="component" value="Unassembled WGS sequence"/>
</dbReference>
<evidence type="ECO:0000313" key="3">
    <source>
        <dbReference type="Proteomes" id="UP001205311"/>
    </source>
</evidence>
<dbReference type="InterPro" id="IPR036412">
    <property type="entry name" value="HAD-like_sf"/>
</dbReference>
<sequence>MTPRRPRTPHTGSRALAVLDIDGVVADARHRLHLLAGQPRHVDWVRFFHAAADDPLLAEGHDLAHRLAADHEIVWLTGRPDYVRDLTVRWLAEHGLPDGALLMHPEGDHRPARLVKLDHLRELERSRTIGIVIDDDPRVVALLREEGLPVVPATWSPWSPAFPPQEQET</sequence>
<dbReference type="EMBL" id="JAMTCP010000030">
    <property type="protein sequence ID" value="MCP2260731.1"/>
    <property type="molecule type" value="Genomic_DNA"/>
</dbReference>
<evidence type="ECO:0000259" key="1">
    <source>
        <dbReference type="Pfam" id="PF25109"/>
    </source>
</evidence>